<feature type="domain" description="Photolyase/cryptochrome alpha/beta" evidence="2">
    <location>
        <begin position="3119"/>
        <end position="3260"/>
    </location>
</feature>
<dbReference type="SUPFAM" id="SSF48173">
    <property type="entry name" value="Cryptochrome/photolyase FAD-binding domain"/>
    <property type="match status" value="8"/>
</dbReference>
<dbReference type="Gene3D" id="1.10.579.10">
    <property type="entry name" value="DNA Cyclobutane Dipyrimidine Photolyase, subunit A, domain 3"/>
    <property type="match status" value="8"/>
</dbReference>
<dbReference type="Gene3D" id="3.40.50.620">
    <property type="entry name" value="HUPs"/>
    <property type="match status" value="9"/>
</dbReference>
<reference evidence="4" key="1">
    <citation type="journal article" date="2019" name="Nat. Commun.">
        <title>Expansion of phycobilisome linker gene families in mesophilic red algae.</title>
        <authorList>
            <person name="Lee J."/>
            <person name="Kim D."/>
            <person name="Bhattacharya D."/>
            <person name="Yoon H.S."/>
        </authorList>
    </citation>
    <scope>NUCLEOTIDE SEQUENCE [LARGE SCALE GENOMIC DNA]</scope>
    <source>
        <strain evidence="4">CCMP 1328</strain>
    </source>
</reference>
<dbReference type="InterPro" id="IPR052219">
    <property type="entry name" value="Photolyase_Class-2"/>
</dbReference>
<feature type="domain" description="Photolyase/cryptochrome alpha/beta" evidence="2">
    <location>
        <begin position="1557"/>
        <end position="1700"/>
    </location>
</feature>
<keyword evidence="4" id="KW-1185">Reference proteome</keyword>
<evidence type="ECO:0000259" key="2">
    <source>
        <dbReference type="PROSITE" id="PS51645"/>
    </source>
</evidence>
<evidence type="ECO:0000313" key="4">
    <source>
        <dbReference type="Proteomes" id="UP000324585"/>
    </source>
</evidence>
<feature type="domain" description="Photolyase/cryptochrome alpha/beta" evidence="2">
    <location>
        <begin position="1061"/>
        <end position="1206"/>
    </location>
</feature>
<dbReference type="SUPFAM" id="SSF52425">
    <property type="entry name" value="Cryptochrome/photolyase, N-terminal domain"/>
    <property type="match status" value="8"/>
</dbReference>
<feature type="region of interest" description="Disordered" evidence="1">
    <location>
        <begin position="2810"/>
        <end position="2834"/>
    </location>
</feature>
<feature type="compositionally biased region" description="Polar residues" evidence="1">
    <location>
        <begin position="2817"/>
        <end position="2830"/>
    </location>
</feature>
<proteinExistence type="predicted"/>
<dbReference type="PANTHER" id="PTHR10211">
    <property type="entry name" value="DEOXYRIBODIPYRIMIDINE PHOTOLYASE"/>
    <property type="match status" value="1"/>
</dbReference>
<evidence type="ECO:0000313" key="3">
    <source>
        <dbReference type="EMBL" id="KAA8494706.1"/>
    </source>
</evidence>
<sequence>MTSDASPLDVAIEVSGIEATRVRRLNEDDARATVAEYVAAGYNGESEGSKYVLYWTMDSFRTQHNEALELSIALANELDLPLIVLATVDLRNFTKASLRHVQFLMHGIAEFEESLLEQGIGACVRMDPVQGPPALSVVGSKEDGVTGFASRAWAIVTDRPHMRANIETVSRVAAEAGCSVIDVETHLLVPVEELSTDFIKDRAAFQDRFLSLAPDYARLLPHQDVNVTAPEELMDEADGFGLIFDFMKESDEDETWGAVDWLNNPEILVQILDMSGIRTDIPLVPKTSPSGGEKEARKLLSTFIACKLKAYARAFEVNDENNRVEYGSLLSAYLCYGFIATPEVASKVLNSGRSLQDTTAYLKNLARREMGFHLVNFVPNYERYEAMIPTELQPVLEAAASASSSAVEVPDIQYEKGETPNTEWNTFHQEMMRLGRDLKSDRQVWVQALIEMERRPDVAWERCIRLNALFMLEGVDPVSYHCIAESFVAYAERVNLHMSRQSAELLEDDGSGVMRRAAPLAPTKDAGAARRLESTLWNALKSCGVEDSRVRTVNEFGLNQEGRYVLYWAQTAFRTTHNDTLELAKALAFQSGLPLVVIDVMSLESWEIHSKRHVVFHLEGIVELEEQLTLDGISFQFRIEPKDQSGVSLLGSSDGTKGFVQDAYIVVTDRPHMLPRRRLTEKVALECGVAMLDVESKLLIPLEVMQNPVSKLEPDFSVFFERFNANIKKFAKGLPPQQLDLKPFSDVKELAGLGFKWSFEKEGAWSARMWFDGEAKLDAALSESDIDITVPVLSTSFKGGEATAKRLLTTFLSRVLYGYGKASEVHGETNRREYGSLLSPYLTHGFISPAEAAISVLRSGKGAEDRTAYLRNICKREHAFNMIYFLDDLTHLGSLISNEAYNQLKSSKKKKYAYSDIAWERGTTHDQRWNTVQHELFFKGRDILQDRRYWAQKLIEYESDPDNSYRLMSYLNDKYMIDAGDACSYYNLILCFQQAKVGNTATNNDASRVSTSDPSVIHEILNSQLQESTGVSLNKIRLINELGPRSNGGEGVNDSGVGDAQYVLYVANRACRAQENESLEVAKLLANAAKLPLIYLYVIDLHYYRRGSRRHVTFLLEGLAELKASLSDMGIKLCVRVDPSRFGEAGLGGVSVLGSEEDGVLGFASAAWCIVTDRAHLEYEQAVESRIAALCGCACIDVESRLIIPVEDAADAYVPTFDSFYAANKTEIRQYLKPLTPLTVKHQVFSDVDVELMGFRWEFMEQWQWGAREWLDNEVHFAKILGENGVDPNVSVVTGAYRGGETSARRLLSVFLQRKLQGYASKVDEETEMNRSEFGSILSPYVSYGMISARDVGYEVSRAGVSQIDIEAFLRSLLKREFAFNLVNYIPNYSQFEAVFTPEQIKELNAQKRLHLQQGQVTYSYTDAQWAAGETHDQKWNTIQHELVFRGRDLLYDRQYWAKRILQYEQDPANAYRLASELNDKFMIDALDPVSYRTIQDCFEQVLASASRVETATTDAAGEMLGIIESLLPDTGVEPERLSLLNELVHRQSVHAGGAGQYVLYWMSSAHRYSENPAFELAKAFANHAELPLLVVCVLDLNAFQNRSKRHVVFLLEGLAEVEAKMKALGCSFHLAIEPVCEDGVGSVSLLGLEDGSVAGYARHAWCIVTDVPFERQLRLVTDRVSKACGCALIGVESQTIVPLNVLLGDQIDAVEDFPDEKAFSDFFMDVYTHFVKSLSANASVLTLMVRGGVSGSADASFRYGFCMDEDGVTASWGPADWLAGSQEEGSVLDSVLEANGIDSSVSVVSGSYRGGYQGAKKLLQTFIARKLRDYHKKLHDVAVSTRSEFGSLLSPYLSQGFISPVEVLVEVLKSTAPKADLEAFSRALGMREYAYAIAYYFPDEYDSYEWLVAPDVHEALISCRDQEGKYSYSLEEWELAKTHDAKWNAIQSELRMRGRDMQHDRSLWCHLIIQYERDPRDAFRIATYLNDKYMLDADLIGLRNIKRCFEYIGAIVSGGNTAGDAFISSSSVIGEDAAGRGAKNAMMMENGLLAPPSSSSAEHNVAAVEKLLTEVCESSGVSRDFIRILNDRAPLMENHTKYVLYWVQTGHRRHNNPGLQVAIGAANALGLPLVVLVALDLSHFKLGSRRHVVFLLEGMTEMQTALNSMGVAVEIRLDPSSELLEGEKAVSLLGSTKLGVRGFVEGASLVVTDRAHLKHRYEKQAFVATQLPCSLIEVESKVMVPVEIMASQREDDFQTFFARFMEIFPAYAKVYPVTTCDVSCDVLVADTDGENSSSVIGSGSLFADLGYFYEGKKLFKVNEWIEDQAHLNNLLAKCGVDVTVSSVSGIYRGGEASGRRLLNVFVSKKLNEYSTSQEILGEKRRSEYGSLLSPYLTNGFVSAAEIVVAIKNSGAPEADVNAFLKSMARREQGFNFVRYTEGYDTFEHALPAEAQKELFRLANESKRYSYTDEQWDLGQTHDSRWNTIQHELRYRGRDIAQDRSFWCLKLIEYEKDPRNAFRLAMRLNDKYMVDALDPLSYSNIASCFTFASALNSTTSRALPDRARMESIVSHAVKSVNLHSSRVQLRNDLCVRPTSSSGGTARYVLYWATATCRAHHNESLELAKALANLAQLPLVVLYTVDLNVMKIGSKRHVVFLLEGLSEFHAQLARDGIKLCVRFDARQDFGGVLAGSVLGCAANNVKGFENYAWAIVTDTPHLRYGKLAVEHVVNEAGCAVIEVESRLIIPIKAARQHKHADEKEWLEQFPQLAREYARKPNDVPVMVAAGSELELGHLGWRWSNVESAGLNASELAPGGSARKSSLSEPSVTSSGGAEWAPKDWLHHDATLNEVLTQNGMSVDVPPVSGTYLGGEGPARKLLTAFVMRKLRGYGEELGRFGDNNRSEYGSLLSPYLCNGFISASDILLEIVRSGRSEHDINSYLRNLGRREMAFHFVVDNPEGYDVYEAAIPEETRRTLSEMAKHRTPRYAYTFEQWEKGETHDKRWNSVQHELIFRGRDIAQDRFFWLYKIIEYESDPRNAYYLAMTLNDKYMVDALDAVGYRNVSEGFVQMCEMEAVLIRETQNKTDSSAFKETILSCLKPTLVEESRVRLVNQEGSNDKGKFVLYHCSLAPRTQHNESFEIAKSLANEAGLPLVYLYVLDFEQFKSGSWRHLVFYLQGLAQLQSDLTKAGVRFELRVEPSGSAPGLSVLGDKKEGIKGFAEDAWAIVTDRAYLRRARDVEARVAREARCAVVEVESCLLVPLEVSAGIMEDVVDAFFYRFFPVLNSYVKPISDLECKVGADVLKQSVKLRDYGMMPKELSMLASPVDLADGSALPELSAFVDGGQHEAVMKQVAEQNGLDVTVPPASGHYGGELRAREHLDAFVMKNLPGYGSTMEAADPSLRLEYGSLLSPFFSTGFLSVVHVAVEVLHSKASDADIIAFFRNLCRRELAYCFVYQTQGYDSYQGAVAPMVRETLEQAAANRPQKYIYTDEEWELGETHDMVWNEIQQELLSHGREFMADRVYWCEKLIQYESRPSDAYRLAVYLNDKYMIDALDPVGYKNISECFNLACLTSGELGKTFERNPIRTILKNALDSCGIDKTRVRVLNDFGARAKVRKGKGNSVGGEYVLYVSHCAFRKHHNDAFEVAKALANMSSLPLVFLALVNLNHFQRGSYRQINFVMKGLAELEKDLRDEGVIFCMRFEETSESPTSLNLIGSELEGIQGFEARAWAVVTDRAHLRANGEMVKKTAFETGCAMIEVESILSVPLEKACSGPAPDFDSFYERFLPLCRRYAKPLVEQAVKVPGALADVDVTGKGKVYPFMKGSAWSAQEWLDNESTLLEVLAKNRVDVSIGPPAGTQSGEHAARVKLEEFLKHKLKDYAKHSQEFGESNRADYGSNLSPYLCFGIIAASEIMVRVFEIANNVVPVSDNSHAGILTPSQEDISVFLQNLARRELAYNFAHFCEKYDTYENTLSQVVRKTLEDAGKKRKNYDYSLHQWEVGETHDDKWNEVQKKLRETGRNVSHDRSFWCQKIIEYSRDPSKAFQVALSLNERIMIDALDAVCYKNIVESFKLASMLVAPQTAIVTRPQLQGTHGAVEKTTMKTLVKTALEDCGVERSRVRLLNDLGPRRSVNDNNGSSEYVLYWMTSALRVRHNESLEVAKVLANNAGLPLVVLAVLDLSSFALYSKTHVLYYLQGLVDVERQLKEQNICFVLRVDPSEQVGGGMGASVVGLENTNITGFASRAWAVVTDRSHLRVARASVKRVASHAGCCVIEVESRLVVPLEVVGNHAIGSGSNNATSNVRNRFDGFAQKFFAALGGFVKRLDSTSMVIKAQNRKLRPEILGYQWDFMRDSSSTNLNSTAAILQWGPEAWLQNTEVLDLVLSDSGVDLTFSEHPDAGPGGEMMALRTLEQFAASKFDGFASAASSSSPAGTVHQLNGNKSALDPLRAMFASLQTQVAFGFISMADVVHRISESFASDEDLRAVLWKVSRLEYAVNYVYYNSSYEDFAAVLDENQRAMLEYLKNDLVQSGADPMLPLDAVVDAQTPDQDWNELQNNMIDHARLAPGRLSAWMWGMFRFLPAPHDAFEFARMFLQRFTLEHFGPFAHTAVVDAFVRMQDSVDISVLQRARQQQQQQQASLGGPRGMVGTYGGAGGVGVMGLGGRGTAGGFAPYAGAPGPVGGMHGARTGFAPHAQVSPYEPQGFDGYDQQQHHQQALYGDGYVHEPQYGGMSNLARRYIGNGGYGGGVAAGPGPYYGNGGAGMYGQRPIGTRAPGPMGTSKPAFGQPRARPVLTTARYGY</sequence>
<accession>A0A5J4YTM5</accession>
<dbReference type="Gene3D" id="1.25.40.80">
    <property type="match status" value="8"/>
</dbReference>
<keyword evidence="3" id="KW-0456">Lyase</keyword>
<name>A0A5J4YTM5_PORPP</name>
<dbReference type="PANTHER" id="PTHR10211:SF0">
    <property type="entry name" value="DEOXYRIBODIPYRIMIDINE PHOTO-LYASE"/>
    <property type="match status" value="1"/>
</dbReference>
<dbReference type="Proteomes" id="UP000324585">
    <property type="component" value="Unassembled WGS sequence"/>
</dbReference>
<dbReference type="OrthoDB" id="5368863at2759"/>
<dbReference type="GO" id="GO:0016829">
    <property type="term" value="F:lyase activity"/>
    <property type="evidence" value="ECO:0007669"/>
    <property type="project" value="UniProtKB-KW"/>
</dbReference>
<dbReference type="Pfam" id="PF00875">
    <property type="entry name" value="DNA_photolyase"/>
    <property type="match status" value="7"/>
</dbReference>
<feature type="domain" description="Photolyase/cryptochrome alpha/beta" evidence="2">
    <location>
        <begin position="3625"/>
        <end position="3767"/>
    </location>
</feature>
<dbReference type="InterPro" id="IPR014729">
    <property type="entry name" value="Rossmann-like_a/b/a_fold"/>
</dbReference>
<dbReference type="PROSITE" id="PS51645">
    <property type="entry name" value="PHR_CRY_ALPHA_BETA"/>
    <property type="match status" value="9"/>
</dbReference>
<feature type="domain" description="Photolyase/cryptochrome alpha/beta" evidence="2">
    <location>
        <begin position="563"/>
        <end position="702"/>
    </location>
</feature>
<dbReference type="InterPro" id="IPR006050">
    <property type="entry name" value="DNA_photolyase_N"/>
</dbReference>
<feature type="domain" description="Photolyase/cryptochrome alpha/beta" evidence="2">
    <location>
        <begin position="50"/>
        <end position="191"/>
    </location>
</feature>
<gene>
    <name evidence="3" type="ORF">FVE85_2947</name>
</gene>
<dbReference type="EMBL" id="VRMN01000004">
    <property type="protein sequence ID" value="KAA8494706.1"/>
    <property type="molecule type" value="Genomic_DNA"/>
</dbReference>
<feature type="domain" description="Photolyase/cryptochrome alpha/beta" evidence="2">
    <location>
        <begin position="2098"/>
        <end position="2243"/>
    </location>
</feature>
<dbReference type="InterPro" id="IPR036155">
    <property type="entry name" value="Crypto/Photolyase_N_sf"/>
</dbReference>
<feature type="domain" description="Photolyase/cryptochrome alpha/beta" evidence="2">
    <location>
        <begin position="4140"/>
        <end position="4284"/>
    </location>
</feature>
<dbReference type="InterPro" id="IPR036134">
    <property type="entry name" value="Crypto/Photolyase_FAD-like_sf"/>
</dbReference>
<evidence type="ECO:0000256" key="1">
    <source>
        <dbReference type="SAM" id="MobiDB-lite"/>
    </source>
</evidence>
<protein>
    <submittedName>
        <fullName evidence="3">Deoxyribodipyrimidine photo-lyase</fullName>
    </submittedName>
</protein>
<feature type="domain" description="Photolyase/cryptochrome alpha/beta" evidence="2">
    <location>
        <begin position="2602"/>
        <end position="2746"/>
    </location>
</feature>
<organism evidence="3 4">
    <name type="scientific">Porphyridium purpureum</name>
    <name type="common">Red alga</name>
    <name type="synonym">Porphyridium cruentum</name>
    <dbReference type="NCBI Taxonomy" id="35688"/>
    <lineage>
        <taxon>Eukaryota</taxon>
        <taxon>Rhodophyta</taxon>
        <taxon>Bangiophyceae</taxon>
        <taxon>Porphyridiales</taxon>
        <taxon>Porphyridiaceae</taxon>
        <taxon>Porphyridium</taxon>
    </lineage>
</organism>
<comment type="caution">
    <text evidence="3">The sequence shown here is derived from an EMBL/GenBank/DDBJ whole genome shotgun (WGS) entry which is preliminary data.</text>
</comment>